<dbReference type="InterPro" id="IPR032675">
    <property type="entry name" value="LRR_dom_sf"/>
</dbReference>
<reference evidence="1 2" key="1">
    <citation type="submission" date="2015-06" db="EMBL/GenBank/DDBJ databases">
        <title>Prevotella sp. 109, sp. nov., a novel member of the family Prevotellaceae isolated from human faeces.</title>
        <authorList>
            <person name="Shkoporov A.N."/>
            <person name="Chaplin A.V."/>
            <person name="Kafarskaia L.I."/>
            <person name="Efimov B.A."/>
        </authorList>
    </citation>
    <scope>NUCLEOTIDE SEQUENCE [LARGE SCALE GENOMIC DNA]</scope>
    <source>
        <strain evidence="1 2">109</strain>
    </source>
</reference>
<protein>
    <recommendedName>
        <fullName evidence="3">Leucine-rich repeat domain-containing protein</fullName>
    </recommendedName>
</protein>
<evidence type="ECO:0000313" key="2">
    <source>
        <dbReference type="Proteomes" id="UP000036951"/>
    </source>
</evidence>
<evidence type="ECO:0000313" key="1">
    <source>
        <dbReference type="EMBL" id="KOO68564.1"/>
    </source>
</evidence>
<dbReference type="InterPro" id="IPR026906">
    <property type="entry name" value="LRR_5"/>
</dbReference>
<comment type="caution">
    <text evidence="1">The sequence shown here is derived from an EMBL/GenBank/DDBJ whole genome shotgun (WGS) entry which is preliminary data.</text>
</comment>
<dbReference type="EMBL" id="LFQU01000011">
    <property type="protein sequence ID" value="KOO68564.1"/>
    <property type="molecule type" value="Genomic_DNA"/>
</dbReference>
<organism evidence="1 2">
    <name type="scientific">Xylanibacter rarus</name>
    <dbReference type="NCBI Taxonomy" id="1676614"/>
    <lineage>
        <taxon>Bacteria</taxon>
        <taxon>Pseudomonadati</taxon>
        <taxon>Bacteroidota</taxon>
        <taxon>Bacteroidia</taxon>
        <taxon>Bacteroidales</taxon>
        <taxon>Prevotellaceae</taxon>
        <taxon>Xylanibacter</taxon>
    </lineage>
</organism>
<dbReference type="AlphaFoldDB" id="A0A8E1QZ12"/>
<dbReference type="Pfam" id="PF13306">
    <property type="entry name" value="LRR_5"/>
    <property type="match status" value="1"/>
</dbReference>
<dbReference type="Gene3D" id="3.80.10.10">
    <property type="entry name" value="Ribonuclease Inhibitor"/>
    <property type="match status" value="1"/>
</dbReference>
<gene>
    <name evidence="1" type="ORF">ACU52_06900</name>
</gene>
<dbReference type="RefSeq" id="WP_053398259.1">
    <property type="nucleotide sequence ID" value="NZ_LFQU01000011.1"/>
</dbReference>
<keyword evidence="2" id="KW-1185">Reference proteome</keyword>
<proteinExistence type="predicted"/>
<accession>A0A8E1QZ12</accession>
<dbReference type="Proteomes" id="UP000036951">
    <property type="component" value="Unassembled WGS sequence"/>
</dbReference>
<name>A0A8E1QZ12_9BACT</name>
<evidence type="ECO:0008006" key="3">
    <source>
        <dbReference type="Google" id="ProtNLM"/>
    </source>
</evidence>
<sequence>MHRFFICLIAAITIVIPSFSQNIVLHAPDHFDGPVRDGIRMFPDSLVYDSHAEEIHIPDIMTIGRLGNIGFTNLKKVTFGNIDYIPGGLFMDNNTIEEIVFEGAIGHFDCALVTNCPNLRKIIFRGPVSSTGGQGFAHNCPKLDSVIFESTVVYFDLDLLKDSKCPNLTKYICHGAFLKVYNDKIASTADIDYLKSNPRLIKDLEKTAQ</sequence>